<keyword evidence="9" id="KW-1185">Reference proteome</keyword>
<feature type="transmembrane region" description="Helical" evidence="6">
    <location>
        <begin position="61"/>
        <end position="79"/>
    </location>
</feature>
<dbReference type="GO" id="GO:0016020">
    <property type="term" value="C:membrane"/>
    <property type="evidence" value="ECO:0007669"/>
    <property type="project" value="UniProtKB-SubCell"/>
</dbReference>
<feature type="transmembrane region" description="Helical" evidence="6">
    <location>
        <begin position="91"/>
        <end position="110"/>
    </location>
</feature>
<dbReference type="Proteomes" id="UP001155840">
    <property type="component" value="Unassembled WGS sequence"/>
</dbReference>
<evidence type="ECO:0000256" key="4">
    <source>
        <dbReference type="ARBA" id="ARBA00022989"/>
    </source>
</evidence>
<dbReference type="InterPro" id="IPR020846">
    <property type="entry name" value="MFS_dom"/>
</dbReference>
<dbReference type="EMBL" id="JAANCM010000002">
    <property type="protein sequence ID" value="NHT74974.1"/>
    <property type="molecule type" value="Genomic_DNA"/>
</dbReference>
<feature type="transmembrane region" description="Helical" evidence="6">
    <location>
        <begin position="245"/>
        <end position="265"/>
    </location>
</feature>
<protein>
    <submittedName>
        <fullName evidence="8">MFS transporter</fullName>
    </submittedName>
</protein>
<feature type="transmembrane region" description="Helical" evidence="6">
    <location>
        <begin position="501"/>
        <end position="522"/>
    </location>
</feature>
<evidence type="ECO:0000259" key="7">
    <source>
        <dbReference type="PROSITE" id="PS50850"/>
    </source>
</evidence>
<keyword evidence="2" id="KW-0813">Transport</keyword>
<accession>A0AA44C9L0</accession>
<dbReference type="Pfam" id="PF07690">
    <property type="entry name" value="MFS_1"/>
    <property type="match status" value="1"/>
</dbReference>
<dbReference type="Gene3D" id="1.20.1250.20">
    <property type="entry name" value="MFS general substrate transporter like domains"/>
    <property type="match status" value="1"/>
</dbReference>
<evidence type="ECO:0000256" key="5">
    <source>
        <dbReference type="ARBA" id="ARBA00023136"/>
    </source>
</evidence>
<feature type="domain" description="Major facilitator superfamily (MFS) profile" evidence="7">
    <location>
        <begin position="25"/>
        <end position="526"/>
    </location>
</feature>
<feature type="transmembrane region" description="Helical" evidence="6">
    <location>
        <begin position="375"/>
        <end position="401"/>
    </location>
</feature>
<feature type="transmembrane region" description="Helical" evidence="6">
    <location>
        <begin position="180"/>
        <end position="203"/>
    </location>
</feature>
<sequence>MPAPTQPATIPQPAVHISRGRASLYMFTSVLMFLTQGLGMNLLNANLYQLQGAFSATVNELAWLSAAYMAPYASLSVALFKIRTQYGLRRFAELGILCFVFAAFANLFVSDLHSALIIRFVNGVAAAPLSTIGILYMLEAFPPAKKLSMGLSLAVMNTLLSAPLARIISPALMEYGGWRALYTFEVALALIALPFIYLLPVTAPPRAKVIQTLDIFSYLILAGGFGCLAILLSLGRFYWWFEAPWLGVLLACAIGLLSVFVAIEINRSQPMLDLRWIFSWPNIHMAGVLILFRTVSSEQTTTVSGFYQQIGLLNDQTMLLYAIVLAASVAAGLFCTFLMVKKQLDLAHVIALLLIGAGAWLDSQSTNLTRPEQMYLSQALVAAGAAMFLPPVMTTGFGAALAKGPIYVVNFIVIFLFTQSLGSLMASAALGTFVTIREKFHSNLLAEQIMLSDPLVANRVTQLAGSYGKVITDKTLLNAEGLQLLTQQVSREAYVLAYNDAFFVIFIGCAISLAILVSHLIWRRLVASSDPAAVLA</sequence>
<dbReference type="RefSeq" id="WP_167127998.1">
    <property type="nucleotide sequence ID" value="NZ_JAANCM010000002.1"/>
</dbReference>
<dbReference type="AlphaFoldDB" id="A0AA44C9L0"/>
<evidence type="ECO:0000256" key="2">
    <source>
        <dbReference type="ARBA" id="ARBA00022448"/>
    </source>
</evidence>
<keyword evidence="4 6" id="KW-1133">Transmembrane helix</keyword>
<evidence type="ECO:0000313" key="8">
    <source>
        <dbReference type="EMBL" id="NHT74974.1"/>
    </source>
</evidence>
<proteinExistence type="predicted"/>
<organism evidence="8 9">
    <name type="scientific">Ferranicluibacter rubi</name>
    <dbReference type="NCBI Taxonomy" id="2715133"/>
    <lineage>
        <taxon>Bacteria</taxon>
        <taxon>Pseudomonadati</taxon>
        <taxon>Pseudomonadota</taxon>
        <taxon>Alphaproteobacteria</taxon>
        <taxon>Hyphomicrobiales</taxon>
        <taxon>Rhizobiaceae</taxon>
        <taxon>Ferranicluibacter</taxon>
    </lineage>
</organism>
<feature type="transmembrane region" description="Helical" evidence="6">
    <location>
        <begin position="407"/>
        <end position="434"/>
    </location>
</feature>
<evidence type="ECO:0000256" key="1">
    <source>
        <dbReference type="ARBA" id="ARBA00004141"/>
    </source>
</evidence>
<dbReference type="GO" id="GO:0022857">
    <property type="term" value="F:transmembrane transporter activity"/>
    <property type="evidence" value="ECO:0007669"/>
    <property type="project" value="InterPro"/>
</dbReference>
<feature type="transmembrane region" description="Helical" evidence="6">
    <location>
        <begin position="346"/>
        <end position="363"/>
    </location>
</feature>
<feature type="transmembrane region" description="Helical" evidence="6">
    <location>
        <begin position="318"/>
        <end position="340"/>
    </location>
</feature>
<dbReference type="InterPro" id="IPR036259">
    <property type="entry name" value="MFS_trans_sf"/>
</dbReference>
<evidence type="ECO:0000256" key="3">
    <source>
        <dbReference type="ARBA" id="ARBA00022692"/>
    </source>
</evidence>
<gene>
    <name evidence="8" type="ORF">G8E10_04295</name>
</gene>
<evidence type="ECO:0000256" key="6">
    <source>
        <dbReference type="SAM" id="Phobius"/>
    </source>
</evidence>
<feature type="transmembrane region" description="Helical" evidence="6">
    <location>
        <begin position="22"/>
        <end position="41"/>
    </location>
</feature>
<keyword evidence="3 6" id="KW-0812">Transmembrane</keyword>
<evidence type="ECO:0000313" key="9">
    <source>
        <dbReference type="Proteomes" id="UP001155840"/>
    </source>
</evidence>
<comment type="subcellular location">
    <subcellularLocation>
        <location evidence="1">Membrane</location>
        <topology evidence="1">Multi-pass membrane protein</topology>
    </subcellularLocation>
</comment>
<dbReference type="PANTHER" id="PTHR42718:SF9">
    <property type="entry name" value="MAJOR FACILITATOR SUPERFAMILY MULTIDRUG TRANSPORTER MFSC"/>
    <property type="match status" value="1"/>
</dbReference>
<dbReference type="SUPFAM" id="SSF103473">
    <property type="entry name" value="MFS general substrate transporter"/>
    <property type="match status" value="1"/>
</dbReference>
<name>A0AA44C9L0_9HYPH</name>
<dbReference type="PROSITE" id="PS50850">
    <property type="entry name" value="MFS"/>
    <property type="match status" value="1"/>
</dbReference>
<keyword evidence="5 6" id="KW-0472">Membrane</keyword>
<comment type="caution">
    <text evidence="8">The sequence shown here is derived from an EMBL/GenBank/DDBJ whole genome shotgun (WGS) entry which is preliminary data.</text>
</comment>
<feature type="transmembrane region" description="Helical" evidence="6">
    <location>
        <begin position="116"/>
        <end position="138"/>
    </location>
</feature>
<reference evidence="8" key="1">
    <citation type="submission" date="2020-03" db="EMBL/GenBank/DDBJ databases">
        <title>Ferranicluibacter endophyticum gen. nov., sp. nov., a new genus isolated from Rubus ulmifolius Schott. stem.</title>
        <authorList>
            <person name="Roca-Couso R."/>
            <person name="Flores-Felix J.D."/>
            <person name="Igual J.M."/>
            <person name="Rivas R."/>
        </authorList>
    </citation>
    <scope>NUCLEOTIDE SEQUENCE</scope>
    <source>
        <strain evidence="8">CRRU44</strain>
    </source>
</reference>
<feature type="transmembrane region" description="Helical" evidence="6">
    <location>
        <begin position="215"/>
        <end position="239"/>
    </location>
</feature>
<dbReference type="InterPro" id="IPR011701">
    <property type="entry name" value="MFS"/>
</dbReference>
<dbReference type="PANTHER" id="PTHR42718">
    <property type="entry name" value="MAJOR FACILITATOR SUPERFAMILY MULTIDRUG TRANSPORTER MFSC"/>
    <property type="match status" value="1"/>
</dbReference>
<feature type="transmembrane region" description="Helical" evidence="6">
    <location>
        <begin position="150"/>
        <end position="168"/>
    </location>
</feature>